<reference evidence="3 5" key="3">
    <citation type="submission" date="2019-07" db="EMBL/GenBank/DDBJ databases">
        <authorList>
            <person name="Jastrzebski P J."/>
            <person name="Paukszto L."/>
            <person name="Jastrzebski P J."/>
        </authorList>
    </citation>
    <scope>NUCLEOTIDE SEQUENCE [LARGE SCALE GENOMIC DNA]</scope>
    <source>
        <strain evidence="3 5">WMS-il1</strain>
    </source>
</reference>
<evidence type="ECO:0000313" key="6">
    <source>
        <dbReference type="WBParaSite" id="HDID_0000890601-mRNA-1"/>
    </source>
</evidence>
<dbReference type="Proteomes" id="UP000274504">
    <property type="component" value="Unassembled WGS sequence"/>
</dbReference>
<dbReference type="EMBL" id="CABIJS010000588">
    <property type="protein sequence ID" value="VUZ53987.1"/>
    <property type="molecule type" value="Genomic_DNA"/>
</dbReference>
<evidence type="ECO:0000313" key="2">
    <source>
        <dbReference type="EMBL" id="VDL61222.1"/>
    </source>
</evidence>
<organism evidence="6">
    <name type="scientific">Hymenolepis diminuta</name>
    <name type="common">Rat tapeworm</name>
    <dbReference type="NCBI Taxonomy" id="6216"/>
    <lineage>
        <taxon>Eukaryota</taxon>
        <taxon>Metazoa</taxon>
        <taxon>Spiralia</taxon>
        <taxon>Lophotrochozoa</taxon>
        <taxon>Platyhelminthes</taxon>
        <taxon>Cestoda</taxon>
        <taxon>Eucestoda</taxon>
        <taxon>Cyclophyllidea</taxon>
        <taxon>Hymenolepididae</taxon>
        <taxon>Hymenolepis</taxon>
    </lineage>
</organism>
<dbReference type="EMBL" id="UYSG01011165">
    <property type="protein sequence ID" value="VDL61222.1"/>
    <property type="molecule type" value="Genomic_DNA"/>
</dbReference>
<keyword evidence="5" id="KW-1185">Reference proteome</keyword>
<feature type="region of interest" description="Disordered" evidence="1">
    <location>
        <begin position="291"/>
        <end position="313"/>
    </location>
</feature>
<dbReference type="AlphaFoldDB" id="A0A0R3STY1"/>
<reference evidence="2 4" key="2">
    <citation type="submission" date="2018-11" db="EMBL/GenBank/DDBJ databases">
        <authorList>
            <consortium name="Pathogen Informatics"/>
        </authorList>
    </citation>
    <scope>NUCLEOTIDE SEQUENCE [LARGE SCALE GENOMIC DNA]</scope>
</reference>
<name>A0A0R3STY1_HYMDI</name>
<evidence type="ECO:0000256" key="1">
    <source>
        <dbReference type="SAM" id="MobiDB-lite"/>
    </source>
</evidence>
<evidence type="ECO:0000313" key="3">
    <source>
        <dbReference type="EMBL" id="VUZ53987.1"/>
    </source>
</evidence>
<dbReference type="WBParaSite" id="HDID_0000890601-mRNA-1">
    <property type="protein sequence ID" value="HDID_0000890601-mRNA-1"/>
    <property type="gene ID" value="HDID_0000890601"/>
</dbReference>
<protein>
    <submittedName>
        <fullName evidence="6">Flocculation protein FLO11-like</fullName>
    </submittedName>
</protein>
<evidence type="ECO:0000313" key="5">
    <source>
        <dbReference type="Proteomes" id="UP000321570"/>
    </source>
</evidence>
<evidence type="ECO:0000313" key="4">
    <source>
        <dbReference type="Proteomes" id="UP000274504"/>
    </source>
</evidence>
<feature type="region of interest" description="Disordered" evidence="1">
    <location>
        <begin position="127"/>
        <end position="156"/>
    </location>
</feature>
<dbReference type="OrthoDB" id="10402762at2759"/>
<gene>
    <name evidence="2" type="ORF">HDID_LOCUS8904</name>
    <name evidence="3" type="ORF">WMSIL1_LOCUS12165</name>
</gene>
<reference evidence="6" key="1">
    <citation type="submission" date="2017-02" db="UniProtKB">
        <authorList>
            <consortium name="WormBaseParasite"/>
        </authorList>
    </citation>
    <scope>IDENTIFICATION</scope>
</reference>
<proteinExistence type="predicted"/>
<dbReference type="Proteomes" id="UP000321570">
    <property type="component" value="Unassembled WGS sequence"/>
</dbReference>
<feature type="compositionally biased region" description="Low complexity" evidence="1">
    <location>
        <begin position="127"/>
        <end position="137"/>
    </location>
</feature>
<sequence length="351" mass="38906">MEEQTVLRYARLLSLPDYDDTFSWLPVNGETNSKLPTSSSDTAILSELKNLQANGIKDDLFVDPHVQNMRSEYIFNEDFSPPIPDLSTLPTLEEVAFPVVDTAESNKAQIQNFRPLFTRSNSIPPSISLSNISPTNSDDIDAPEKPSTLPSSSRLRRSCSFNRRFPSKIATADPERRPSERHFISTGDIIPLPLCHPIKVENFLDSLTEKSVCGSFPTFPEFPITNGKLMQKSSSVSDGRETRCSSVMSGLSSVDENVDVKKVVYVSRSQSDLKYATPITRPRSLTFLPRSGDIIGSGKTSPDRTSEISPYNHPQYSPLMIDATALEADLRVLMTDDDGWMNSSTLSLSTN</sequence>
<accession>A0A0R3STY1</accession>